<name>A0A8H7BYG8_9FUNG</name>
<dbReference type="EMBL" id="JABAYA010000008">
    <property type="protein sequence ID" value="KAF7731614.1"/>
    <property type="molecule type" value="Genomic_DNA"/>
</dbReference>
<protein>
    <recommendedName>
        <fullName evidence="4">60S ribosomal protein L29</fullName>
    </recommendedName>
</protein>
<evidence type="ECO:0000256" key="3">
    <source>
        <dbReference type="ARBA" id="ARBA00023274"/>
    </source>
</evidence>
<reference evidence="6" key="1">
    <citation type="submission" date="2020-01" db="EMBL/GenBank/DDBJ databases">
        <title>Genome Sequencing of Three Apophysomyces-Like Fungal Strains Confirms a Novel Fungal Genus in the Mucoromycota with divergent Burkholderia-like Endosymbiotic Bacteria.</title>
        <authorList>
            <person name="Stajich J.E."/>
            <person name="Macias A.M."/>
            <person name="Carter-House D."/>
            <person name="Lovett B."/>
            <person name="Kasson L.R."/>
            <person name="Berry K."/>
            <person name="Grigoriev I."/>
            <person name="Chang Y."/>
            <person name="Spatafora J."/>
            <person name="Kasson M.T."/>
        </authorList>
    </citation>
    <scope>NUCLEOTIDE SEQUENCE</scope>
    <source>
        <strain evidence="6">NRRL A-21654</strain>
    </source>
</reference>
<accession>A0A8H7BYG8</accession>
<dbReference type="Proteomes" id="UP000605846">
    <property type="component" value="Unassembled WGS sequence"/>
</dbReference>
<evidence type="ECO:0000256" key="4">
    <source>
        <dbReference type="RuleBase" id="RU364026"/>
    </source>
</evidence>
<organism evidence="6 7">
    <name type="scientific">Apophysomyces ossiformis</name>
    <dbReference type="NCBI Taxonomy" id="679940"/>
    <lineage>
        <taxon>Eukaryota</taxon>
        <taxon>Fungi</taxon>
        <taxon>Fungi incertae sedis</taxon>
        <taxon>Mucoromycota</taxon>
        <taxon>Mucoromycotina</taxon>
        <taxon>Mucoromycetes</taxon>
        <taxon>Mucorales</taxon>
        <taxon>Mucorineae</taxon>
        <taxon>Mucoraceae</taxon>
        <taxon>Apophysomyces</taxon>
    </lineage>
</organism>
<evidence type="ECO:0000256" key="2">
    <source>
        <dbReference type="ARBA" id="ARBA00022980"/>
    </source>
</evidence>
<sequence length="61" mass="6949">MAKSKNHTNHNQNRKAHRNGIRKPLKHKYPSNKGVDAKFLRNQRFAKKGTEKALAAAAKKN</sequence>
<dbReference type="GO" id="GO:0022625">
    <property type="term" value="C:cytosolic large ribosomal subunit"/>
    <property type="evidence" value="ECO:0007669"/>
    <property type="project" value="TreeGrafter"/>
</dbReference>
<dbReference type="Pfam" id="PF01779">
    <property type="entry name" value="Ribosomal_L29e"/>
    <property type="match status" value="1"/>
</dbReference>
<feature type="region of interest" description="Disordered" evidence="5">
    <location>
        <begin position="1"/>
        <end position="36"/>
    </location>
</feature>
<evidence type="ECO:0000256" key="5">
    <source>
        <dbReference type="SAM" id="MobiDB-lite"/>
    </source>
</evidence>
<dbReference type="AlphaFoldDB" id="A0A8H7BYG8"/>
<proteinExistence type="inferred from homology"/>
<keyword evidence="7" id="KW-1185">Reference proteome</keyword>
<dbReference type="OrthoDB" id="996720at2759"/>
<dbReference type="InterPro" id="IPR002673">
    <property type="entry name" value="Ribosomal_eL29"/>
</dbReference>
<comment type="caution">
    <text evidence="6">The sequence shown here is derived from an EMBL/GenBank/DDBJ whole genome shotgun (WGS) entry which is preliminary data.</text>
</comment>
<comment type="similarity">
    <text evidence="1 4">Belongs to the eukaryotic ribosomal protein eL29 family.</text>
</comment>
<dbReference type="PANTHER" id="PTHR12884:SF0">
    <property type="entry name" value="60S RIBOSOMAL PROTEIN L29"/>
    <property type="match status" value="1"/>
</dbReference>
<evidence type="ECO:0000313" key="7">
    <source>
        <dbReference type="Proteomes" id="UP000605846"/>
    </source>
</evidence>
<dbReference type="GO" id="GO:0002181">
    <property type="term" value="P:cytoplasmic translation"/>
    <property type="evidence" value="ECO:0007669"/>
    <property type="project" value="TreeGrafter"/>
</dbReference>
<evidence type="ECO:0000313" key="6">
    <source>
        <dbReference type="EMBL" id="KAF7731614.1"/>
    </source>
</evidence>
<feature type="compositionally biased region" description="Basic residues" evidence="5">
    <location>
        <begin position="1"/>
        <end position="30"/>
    </location>
</feature>
<dbReference type="PANTHER" id="PTHR12884">
    <property type="entry name" value="60S RIBOSOMAL PROTEIN L29"/>
    <property type="match status" value="1"/>
</dbReference>
<evidence type="ECO:0000256" key="1">
    <source>
        <dbReference type="ARBA" id="ARBA00010247"/>
    </source>
</evidence>
<dbReference type="Gene3D" id="6.10.140.1730">
    <property type="match status" value="1"/>
</dbReference>
<keyword evidence="2 4" id="KW-0689">Ribosomal protein</keyword>
<dbReference type="GO" id="GO:0003735">
    <property type="term" value="F:structural constituent of ribosome"/>
    <property type="evidence" value="ECO:0007669"/>
    <property type="project" value="UniProtKB-UniRule"/>
</dbReference>
<keyword evidence="3 4" id="KW-0687">Ribonucleoprotein</keyword>
<gene>
    <name evidence="6" type="primary">RPL29_2</name>
    <name evidence="6" type="ORF">EC973_008783</name>
</gene>